<dbReference type="Proteomes" id="UP000317663">
    <property type="component" value="Unassembled WGS sequence"/>
</dbReference>
<sequence length="111" mass="12226">MKPSELNRIKAQTFFNRQVYDLAEIREIIERGSPMELPSRYKLGQAVASTLAVDGVDTMVAGILIGIIFYNSKIYYKAALPVTGTSLFCVIEIPSEFLTSVEELGAIPQPA</sequence>
<dbReference type="RefSeq" id="WP_140473781.1">
    <property type="nucleotide sequence ID" value="NZ_RCZD01000008.1"/>
</dbReference>
<evidence type="ECO:0000313" key="2">
    <source>
        <dbReference type="Proteomes" id="UP000317663"/>
    </source>
</evidence>
<protein>
    <submittedName>
        <fullName evidence="1">Uncharacterized protein</fullName>
    </submittedName>
</protein>
<dbReference type="EMBL" id="RCZD01000008">
    <property type="protein sequence ID" value="TPG60052.1"/>
    <property type="molecule type" value="Genomic_DNA"/>
</dbReference>
<dbReference type="AlphaFoldDB" id="A0A502GEK4"/>
<reference evidence="1 2" key="1">
    <citation type="journal article" date="2019" name="Environ. Microbiol.">
        <title>Species interactions and distinct microbial communities in high Arctic permafrost affected cryosols are associated with the CH4 and CO2 gas fluxes.</title>
        <authorList>
            <person name="Altshuler I."/>
            <person name="Hamel J."/>
            <person name="Turney S."/>
            <person name="Magnuson E."/>
            <person name="Levesque R."/>
            <person name="Greer C."/>
            <person name="Whyte L.G."/>
        </authorList>
    </citation>
    <scope>NUCLEOTIDE SEQUENCE [LARGE SCALE GENOMIC DNA]</scope>
    <source>
        <strain evidence="1 2">E4</strain>
    </source>
</reference>
<keyword evidence="2" id="KW-1185">Reference proteome</keyword>
<proteinExistence type="predicted"/>
<organism evidence="1 2">
    <name type="scientific">Ewingella americana</name>
    <dbReference type="NCBI Taxonomy" id="41202"/>
    <lineage>
        <taxon>Bacteria</taxon>
        <taxon>Pseudomonadati</taxon>
        <taxon>Pseudomonadota</taxon>
        <taxon>Gammaproteobacteria</taxon>
        <taxon>Enterobacterales</taxon>
        <taxon>Yersiniaceae</taxon>
        <taxon>Ewingella</taxon>
    </lineage>
</organism>
<accession>A0A502GEK4</accession>
<gene>
    <name evidence="1" type="ORF">EAH77_15915</name>
</gene>
<comment type="caution">
    <text evidence="1">The sequence shown here is derived from an EMBL/GenBank/DDBJ whole genome shotgun (WGS) entry which is preliminary data.</text>
</comment>
<evidence type="ECO:0000313" key="1">
    <source>
        <dbReference type="EMBL" id="TPG60052.1"/>
    </source>
</evidence>
<name>A0A502GEK4_9GAMM</name>